<dbReference type="InParanoid" id="A0A1B7MD47"/>
<protein>
    <submittedName>
        <fullName evidence="2">Uncharacterized protein</fullName>
    </submittedName>
</protein>
<sequence length="58" mass="6511">MKIKRTGQRELEDGPKGTRGWAKESRRTGQREPEDRPKGTGGWIKGSQRTEASMGPDQ</sequence>
<dbReference type="EMBL" id="KV450336">
    <property type="protein sequence ID" value="OAX30521.1"/>
    <property type="molecule type" value="Genomic_DNA"/>
</dbReference>
<reference evidence="2 3" key="1">
    <citation type="submission" date="2016-06" db="EMBL/GenBank/DDBJ databases">
        <title>Comparative genomics of the ectomycorrhizal sister species Rhizopogon vinicolor and Rhizopogon vesiculosus (Basidiomycota: Boletales) reveals a divergence of the mating type B locus.</title>
        <authorList>
            <consortium name="DOE Joint Genome Institute"/>
            <person name="Mujic A.B."/>
            <person name="Kuo A."/>
            <person name="Tritt A."/>
            <person name="Lipzen A."/>
            <person name="Chen C."/>
            <person name="Johnson J."/>
            <person name="Sharma A."/>
            <person name="Barry K."/>
            <person name="Grigoriev I.V."/>
            <person name="Spatafora J.W."/>
        </authorList>
    </citation>
    <scope>NUCLEOTIDE SEQUENCE [LARGE SCALE GENOMIC DNA]</scope>
    <source>
        <strain evidence="2 3">AM-OR11-026</strain>
    </source>
</reference>
<evidence type="ECO:0000313" key="2">
    <source>
        <dbReference type="EMBL" id="OAX30521.1"/>
    </source>
</evidence>
<keyword evidence="3" id="KW-1185">Reference proteome</keyword>
<accession>A0A1B7MD47</accession>
<evidence type="ECO:0000313" key="3">
    <source>
        <dbReference type="Proteomes" id="UP000092154"/>
    </source>
</evidence>
<feature type="non-terminal residue" evidence="2">
    <location>
        <position position="58"/>
    </location>
</feature>
<evidence type="ECO:0000256" key="1">
    <source>
        <dbReference type="SAM" id="MobiDB-lite"/>
    </source>
</evidence>
<feature type="region of interest" description="Disordered" evidence="1">
    <location>
        <begin position="1"/>
        <end position="58"/>
    </location>
</feature>
<name>A0A1B7MD47_9AGAM</name>
<organism evidence="2 3">
    <name type="scientific">Rhizopogon vinicolor AM-OR11-026</name>
    <dbReference type="NCBI Taxonomy" id="1314800"/>
    <lineage>
        <taxon>Eukaryota</taxon>
        <taxon>Fungi</taxon>
        <taxon>Dikarya</taxon>
        <taxon>Basidiomycota</taxon>
        <taxon>Agaricomycotina</taxon>
        <taxon>Agaricomycetes</taxon>
        <taxon>Agaricomycetidae</taxon>
        <taxon>Boletales</taxon>
        <taxon>Suillineae</taxon>
        <taxon>Rhizopogonaceae</taxon>
        <taxon>Rhizopogon</taxon>
    </lineage>
</organism>
<feature type="compositionally biased region" description="Basic and acidic residues" evidence="1">
    <location>
        <begin position="7"/>
        <end position="38"/>
    </location>
</feature>
<proteinExistence type="predicted"/>
<gene>
    <name evidence="2" type="ORF">K503DRAFT_778143</name>
</gene>
<dbReference type="Proteomes" id="UP000092154">
    <property type="component" value="Unassembled WGS sequence"/>
</dbReference>
<dbReference type="AlphaFoldDB" id="A0A1B7MD47"/>